<accession>A0ABD2B6V2</accession>
<evidence type="ECO:0000313" key="2">
    <source>
        <dbReference type="Proteomes" id="UP001607302"/>
    </source>
</evidence>
<dbReference type="PANTHER" id="PTHR39959:SF1">
    <property type="entry name" value="ZP DOMAIN-CONTAINING PROTEIN"/>
    <property type="match status" value="1"/>
</dbReference>
<evidence type="ECO:0008006" key="3">
    <source>
        <dbReference type="Google" id="ProtNLM"/>
    </source>
</evidence>
<name>A0ABD2B6V2_VESSQ</name>
<gene>
    <name evidence="1" type="ORF">V1478_006082</name>
</gene>
<comment type="caution">
    <text evidence="1">The sequence shown here is derived from an EMBL/GenBank/DDBJ whole genome shotgun (WGS) entry which is preliminary data.</text>
</comment>
<protein>
    <recommendedName>
        <fullName evidence="3">ZP domain-containing protein</fullName>
    </recommendedName>
</protein>
<keyword evidence="2" id="KW-1185">Reference proteome</keyword>
<dbReference type="Proteomes" id="UP001607302">
    <property type="component" value="Unassembled WGS sequence"/>
</dbReference>
<dbReference type="PANTHER" id="PTHR39959">
    <property type="entry name" value="RE44287P-RELATED"/>
    <property type="match status" value="1"/>
</dbReference>
<dbReference type="EMBL" id="JAUDFV010000132">
    <property type="protein sequence ID" value="KAL2728450.1"/>
    <property type="molecule type" value="Genomic_DNA"/>
</dbReference>
<sequence length="205" mass="22386">MVYSGWSGDSPVPWLSLPPTYEGRQVHSAGVTGDASGGEFLHVLDIELRLQSVVNLLLNCVTPKGPTTLTFLSVSVIVAQDYEISDIQCSGAGSAADLLTAKIRRPIGFRGAPLFADDRSANPLIDIHCQIRPDPNDPQEDNYFLKVTDFSRCGVLKRNGFIHLRIWFPAFPGVVMLADQELILMCRPPEPTLLRHKAAGFAGTL</sequence>
<evidence type="ECO:0000313" key="1">
    <source>
        <dbReference type="EMBL" id="KAL2728450.1"/>
    </source>
</evidence>
<proteinExistence type="predicted"/>
<organism evidence="1 2">
    <name type="scientific">Vespula squamosa</name>
    <name type="common">Southern yellow jacket</name>
    <name type="synonym">Wasp</name>
    <dbReference type="NCBI Taxonomy" id="30214"/>
    <lineage>
        <taxon>Eukaryota</taxon>
        <taxon>Metazoa</taxon>
        <taxon>Ecdysozoa</taxon>
        <taxon>Arthropoda</taxon>
        <taxon>Hexapoda</taxon>
        <taxon>Insecta</taxon>
        <taxon>Pterygota</taxon>
        <taxon>Neoptera</taxon>
        <taxon>Endopterygota</taxon>
        <taxon>Hymenoptera</taxon>
        <taxon>Apocrita</taxon>
        <taxon>Aculeata</taxon>
        <taxon>Vespoidea</taxon>
        <taxon>Vespidae</taxon>
        <taxon>Vespinae</taxon>
        <taxon>Vespula</taxon>
    </lineage>
</organism>
<dbReference type="AlphaFoldDB" id="A0ABD2B6V2"/>
<reference evidence="1 2" key="1">
    <citation type="journal article" date="2024" name="Ann. Entomol. Soc. Am.">
        <title>Genomic analyses of the southern and eastern yellowjacket wasps (Hymenoptera: Vespidae) reveal evolutionary signatures of social life.</title>
        <authorList>
            <person name="Catto M.A."/>
            <person name="Caine P.B."/>
            <person name="Orr S.E."/>
            <person name="Hunt B.G."/>
            <person name="Goodisman M.A.D."/>
        </authorList>
    </citation>
    <scope>NUCLEOTIDE SEQUENCE [LARGE SCALE GENOMIC DNA]</scope>
    <source>
        <strain evidence="1">233</strain>
        <tissue evidence="1">Head and thorax</tissue>
    </source>
</reference>